<keyword evidence="1" id="KW-0378">Hydrolase</keyword>
<dbReference type="RefSeq" id="WP_243306264.1">
    <property type="nucleotide sequence ID" value="NZ_JALGBI010000001.1"/>
</dbReference>
<gene>
    <name evidence="1" type="ORF">MMF98_10740</name>
</gene>
<accession>A0A9X1VXC1</accession>
<dbReference type="InterPro" id="IPR029058">
    <property type="entry name" value="AB_hydrolase_fold"/>
</dbReference>
<proteinExistence type="predicted"/>
<comment type="caution">
    <text evidence="1">The sequence shown here is derived from an EMBL/GenBank/DDBJ whole genome shotgun (WGS) entry which is preliminary data.</text>
</comment>
<evidence type="ECO:0000313" key="1">
    <source>
        <dbReference type="EMBL" id="MCJ0763682.1"/>
    </source>
</evidence>
<evidence type="ECO:0000313" key="2">
    <source>
        <dbReference type="Proteomes" id="UP001139447"/>
    </source>
</evidence>
<dbReference type="SUPFAM" id="SSF53474">
    <property type="entry name" value="alpha/beta-Hydrolases"/>
    <property type="match status" value="1"/>
</dbReference>
<keyword evidence="2" id="KW-1185">Reference proteome</keyword>
<reference evidence="1" key="1">
    <citation type="submission" date="2022-03" db="EMBL/GenBank/DDBJ databases">
        <authorList>
            <person name="Woo C.Y."/>
        </authorList>
    </citation>
    <scope>NUCLEOTIDE SEQUENCE</scope>
    <source>
        <strain evidence="1">CYS-02</strain>
    </source>
</reference>
<protein>
    <submittedName>
        <fullName evidence="1">Alpha/beta hydrolase</fullName>
    </submittedName>
</protein>
<organism evidence="1 2">
    <name type="scientific">Variovorax terrae</name>
    <dbReference type="NCBI Taxonomy" id="2923278"/>
    <lineage>
        <taxon>Bacteria</taxon>
        <taxon>Pseudomonadati</taxon>
        <taxon>Pseudomonadota</taxon>
        <taxon>Betaproteobacteria</taxon>
        <taxon>Burkholderiales</taxon>
        <taxon>Comamonadaceae</taxon>
        <taxon>Variovorax</taxon>
    </lineage>
</organism>
<dbReference type="Gene3D" id="3.40.50.1820">
    <property type="entry name" value="alpha/beta hydrolase"/>
    <property type="match status" value="1"/>
</dbReference>
<dbReference type="Proteomes" id="UP001139447">
    <property type="component" value="Unassembled WGS sequence"/>
</dbReference>
<sequence length="381" mass="41350">MNRRELLAVPMQSSGAMDVQSGVARRAGVLWCTRHRAAGVGGPIADTAVVVIHPSSNFMGHYALDALAECGVDAIGMTTRYIGNEAMLLLEHCVVDIGSVVRHLRNEGYRRVVLIGNSGGGGLVALYQNQAEHPTITAPPAGGPPDLTRADLPPADGLIMLMAHPGRNIVLTEKLDPSILDETDPFRRDPALDLFNPDNGPPYSPEFLARYRAAQVARSERITQWALAQLAELKERTHGRVDDLPFVVHGTMADPRNLDLSLDPSDRAATTQWGAPDVANLIPASIGHYTSLRSWLSQWSSSLSNGNGPERLQTVKAPVHVIYGTADPGCYPGHARMLYDAVPHDNKLLTPIPGAKHYLFDQPEHKRACCRLIADWSQSLA</sequence>
<name>A0A9X1VXC1_9BURK</name>
<dbReference type="AlphaFoldDB" id="A0A9X1VXC1"/>
<dbReference type="EMBL" id="JALGBI010000001">
    <property type="protein sequence ID" value="MCJ0763682.1"/>
    <property type="molecule type" value="Genomic_DNA"/>
</dbReference>
<dbReference type="GO" id="GO:0016787">
    <property type="term" value="F:hydrolase activity"/>
    <property type="evidence" value="ECO:0007669"/>
    <property type="project" value="UniProtKB-KW"/>
</dbReference>